<dbReference type="SMART" id="SM00822">
    <property type="entry name" value="PKS_KR"/>
    <property type="match status" value="1"/>
</dbReference>
<proteinExistence type="predicted"/>
<reference evidence="4" key="1">
    <citation type="journal article" date="2019" name="Int. J. Syst. Evol. Microbiol.">
        <title>The Global Catalogue of Microorganisms (GCM) 10K type strain sequencing project: providing services to taxonomists for standard genome sequencing and annotation.</title>
        <authorList>
            <consortium name="The Broad Institute Genomics Platform"/>
            <consortium name="The Broad Institute Genome Sequencing Center for Infectious Disease"/>
            <person name="Wu L."/>
            <person name="Ma J."/>
        </authorList>
    </citation>
    <scope>NUCLEOTIDE SEQUENCE [LARGE SCALE GENOMIC DNA]</scope>
    <source>
        <strain evidence="4">NBRC 108894</strain>
    </source>
</reference>
<evidence type="ECO:0000313" key="3">
    <source>
        <dbReference type="EMBL" id="GMA95283.1"/>
    </source>
</evidence>
<dbReference type="SUPFAM" id="SSF51735">
    <property type="entry name" value="NAD(P)-binding Rossmann-fold domains"/>
    <property type="match status" value="1"/>
</dbReference>
<dbReference type="Pfam" id="PF00106">
    <property type="entry name" value="adh_short"/>
    <property type="match status" value="1"/>
</dbReference>
<evidence type="ECO:0000259" key="2">
    <source>
        <dbReference type="SMART" id="SM00822"/>
    </source>
</evidence>
<evidence type="ECO:0000313" key="4">
    <source>
        <dbReference type="Proteomes" id="UP001157034"/>
    </source>
</evidence>
<dbReference type="Gene3D" id="3.40.50.720">
    <property type="entry name" value="NAD(P)-binding Rossmann-like Domain"/>
    <property type="match status" value="1"/>
</dbReference>
<accession>A0ABQ6K6W3</accession>
<keyword evidence="1" id="KW-0560">Oxidoreductase</keyword>
<gene>
    <name evidence="3" type="ORF">GCM10025881_21070</name>
</gene>
<dbReference type="EMBL" id="BSVB01000001">
    <property type="protein sequence ID" value="GMA95283.1"/>
    <property type="molecule type" value="Genomic_DNA"/>
</dbReference>
<dbReference type="Proteomes" id="UP001157034">
    <property type="component" value="Unassembled WGS sequence"/>
</dbReference>
<evidence type="ECO:0000256" key="1">
    <source>
        <dbReference type="ARBA" id="ARBA00023002"/>
    </source>
</evidence>
<protein>
    <submittedName>
        <fullName evidence="3">Oxidoreductase</fullName>
    </submittedName>
</protein>
<comment type="caution">
    <text evidence="3">The sequence shown here is derived from an EMBL/GenBank/DDBJ whole genome shotgun (WGS) entry which is preliminary data.</text>
</comment>
<keyword evidence="4" id="KW-1185">Reference proteome</keyword>
<feature type="domain" description="Ketoreductase" evidence="2">
    <location>
        <begin position="14"/>
        <end position="185"/>
    </location>
</feature>
<dbReference type="InterPro" id="IPR036291">
    <property type="entry name" value="NAD(P)-bd_dom_sf"/>
</dbReference>
<dbReference type="PANTHER" id="PTHR43157">
    <property type="entry name" value="PHOSPHATIDYLINOSITOL-GLYCAN BIOSYNTHESIS CLASS F PROTEIN-RELATED"/>
    <property type="match status" value="1"/>
</dbReference>
<dbReference type="InterPro" id="IPR002347">
    <property type="entry name" value="SDR_fam"/>
</dbReference>
<dbReference type="PANTHER" id="PTHR43157:SF31">
    <property type="entry name" value="PHOSPHATIDYLINOSITOL-GLYCAN BIOSYNTHESIS CLASS F PROTEIN"/>
    <property type="match status" value="1"/>
</dbReference>
<name>A0ABQ6K6W3_9MICO</name>
<dbReference type="RefSeq" id="WP_284254064.1">
    <property type="nucleotide sequence ID" value="NZ_BAAAQO010000002.1"/>
</dbReference>
<sequence>MSWDPDRLPDQHGRTVVVTGGNAGIGARVSEQLAGAGARVVLASRSPERAQATIDGIRDRVPGAALALVRLDLASLDSIRTAAAELRALGRIDVLVNNAGRTDAVRRRETTDDGLELIVGTNAFGAFALTALVAPALADDGRVVWLGSFATKLVRGDVSDLQSERRYAPFRAYGLSKHATQALGFELDRRWRAAGSARRSLVAHPGFALDRGSFPLFLQSKERGAWPVVRAAIDPDAEGGTFWGPHRGLVGRPAPAKPVASSADPAFGAEVWRQAEAATGVAFPIA</sequence>
<dbReference type="InterPro" id="IPR057326">
    <property type="entry name" value="KR_dom"/>
</dbReference>
<dbReference type="PRINTS" id="PR00081">
    <property type="entry name" value="GDHRDH"/>
</dbReference>
<organism evidence="3 4">
    <name type="scientific">Pseudolysinimonas kribbensis</name>
    <dbReference type="NCBI Taxonomy" id="433641"/>
    <lineage>
        <taxon>Bacteria</taxon>
        <taxon>Bacillati</taxon>
        <taxon>Actinomycetota</taxon>
        <taxon>Actinomycetes</taxon>
        <taxon>Micrococcales</taxon>
        <taxon>Microbacteriaceae</taxon>
        <taxon>Pseudolysinimonas</taxon>
    </lineage>
</organism>